<evidence type="ECO:0000313" key="1">
    <source>
        <dbReference type="EMBL" id="JAE29393.1"/>
    </source>
</evidence>
<accession>A0A0A9H908</accession>
<organism evidence="1">
    <name type="scientific">Arundo donax</name>
    <name type="common">Giant reed</name>
    <name type="synonym">Donax arundinaceus</name>
    <dbReference type="NCBI Taxonomy" id="35708"/>
    <lineage>
        <taxon>Eukaryota</taxon>
        <taxon>Viridiplantae</taxon>
        <taxon>Streptophyta</taxon>
        <taxon>Embryophyta</taxon>
        <taxon>Tracheophyta</taxon>
        <taxon>Spermatophyta</taxon>
        <taxon>Magnoliopsida</taxon>
        <taxon>Liliopsida</taxon>
        <taxon>Poales</taxon>
        <taxon>Poaceae</taxon>
        <taxon>PACMAD clade</taxon>
        <taxon>Arundinoideae</taxon>
        <taxon>Arundineae</taxon>
        <taxon>Arundo</taxon>
    </lineage>
</organism>
<dbReference type="EMBL" id="GBRH01168503">
    <property type="protein sequence ID" value="JAE29393.1"/>
    <property type="molecule type" value="Transcribed_RNA"/>
</dbReference>
<reference evidence="1" key="1">
    <citation type="submission" date="2014-09" db="EMBL/GenBank/DDBJ databases">
        <authorList>
            <person name="Magalhaes I.L.F."/>
            <person name="Oliveira U."/>
            <person name="Santos F.R."/>
            <person name="Vidigal T.H.D.A."/>
            <person name="Brescovit A.D."/>
            <person name="Santos A.J."/>
        </authorList>
    </citation>
    <scope>NUCLEOTIDE SEQUENCE</scope>
    <source>
        <tissue evidence="1">Shoot tissue taken approximately 20 cm above the soil surface</tissue>
    </source>
</reference>
<sequence length="14" mass="1676">MNLERSTEILINDK</sequence>
<name>A0A0A9H908_ARUDO</name>
<reference evidence="1" key="2">
    <citation type="journal article" date="2015" name="Data Brief">
        <title>Shoot transcriptome of the giant reed, Arundo donax.</title>
        <authorList>
            <person name="Barrero R.A."/>
            <person name="Guerrero F.D."/>
            <person name="Moolhuijzen P."/>
            <person name="Goolsby J.A."/>
            <person name="Tidwell J."/>
            <person name="Bellgard S.E."/>
            <person name="Bellgard M.I."/>
        </authorList>
    </citation>
    <scope>NUCLEOTIDE SEQUENCE</scope>
    <source>
        <tissue evidence="1">Shoot tissue taken approximately 20 cm above the soil surface</tissue>
    </source>
</reference>
<proteinExistence type="predicted"/>
<protein>
    <submittedName>
        <fullName evidence="1">Uncharacterized protein</fullName>
    </submittedName>
</protein>